<sequence>MNFDNLSQAVESVQQLRNFFKSIRIWCQQPEKLIYESRDEDTSEILSVDALAFQNATLSISRDTLKVNLAVTIDGRPCVIELIQRSTKEENATSMRSIQELIITDPLTNLYNRRFIDEQLPRELNRAFQNGEPVSFLYADIDLFKKINDRHGHVAGDCVLRDVASIFQNQIRRKDGWAARYGGDEFLLCLPEISQKAAVQMADRIRNAIAQKDFQGKSKTIRVTCSFGVQTLYQADDVNTLTQIIGLLDRKLYKAKATGRNRVIV</sequence>
<dbReference type="EMBL" id="CP060286">
    <property type="protein sequence ID" value="QNK42247.1"/>
    <property type="molecule type" value="Genomic_DNA"/>
</dbReference>
<dbReference type="PANTHER" id="PTHR45138:SF9">
    <property type="entry name" value="DIGUANYLATE CYCLASE DGCM-RELATED"/>
    <property type="match status" value="1"/>
</dbReference>
<evidence type="ECO:0000313" key="2">
    <source>
        <dbReference type="EMBL" id="QNK42247.1"/>
    </source>
</evidence>
<dbReference type="PANTHER" id="PTHR45138">
    <property type="entry name" value="REGULATORY COMPONENTS OF SENSORY TRANSDUCTION SYSTEM"/>
    <property type="match status" value="1"/>
</dbReference>
<dbReference type="Pfam" id="PF00990">
    <property type="entry name" value="GGDEF"/>
    <property type="match status" value="1"/>
</dbReference>
<dbReference type="CDD" id="cd01949">
    <property type="entry name" value="GGDEF"/>
    <property type="match status" value="1"/>
</dbReference>
<reference evidence="2 3" key="1">
    <citation type="submission" date="2020-08" db="EMBL/GenBank/DDBJ databases">
        <title>The isolate Caproiciproducens sp. 7D4C2 produces n-caproate at mildly acidic conditions from hexoses: genome and rBOX comparison with related strains and chain-elongating bacteria.</title>
        <authorList>
            <person name="Esquivel-Elizondo S."/>
            <person name="Bagci C."/>
            <person name="Temovska M."/>
            <person name="Jeon B.S."/>
            <person name="Bessarab I."/>
            <person name="Williams R.B.H."/>
            <person name="Huson D.H."/>
            <person name="Angenent L.T."/>
        </authorList>
    </citation>
    <scope>NUCLEOTIDE SEQUENCE [LARGE SCALE GENOMIC DNA]</scope>
    <source>
        <strain evidence="2 3">7D4C2</strain>
    </source>
</reference>
<accession>A0A7G8TF56</accession>
<dbReference type="InterPro" id="IPR043128">
    <property type="entry name" value="Rev_trsase/Diguanyl_cyclase"/>
</dbReference>
<evidence type="ECO:0000259" key="1">
    <source>
        <dbReference type="PROSITE" id="PS50887"/>
    </source>
</evidence>
<protein>
    <submittedName>
        <fullName evidence="2">GGDEF domain-containing protein</fullName>
    </submittedName>
</protein>
<dbReference type="Gene3D" id="3.30.70.270">
    <property type="match status" value="1"/>
</dbReference>
<dbReference type="AlphaFoldDB" id="A0A7G8TF56"/>
<dbReference type="NCBIfam" id="TIGR00254">
    <property type="entry name" value="GGDEF"/>
    <property type="match status" value="1"/>
</dbReference>
<name>A0A7G8TF56_9FIRM</name>
<dbReference type="GO" id="GO:0052621">
    <property type="term" value="F:diguanylate cyclase activity"/>
    <property type="evidence" value="ECO:0007669"/>
    <property type="project" value="TreeGrafter"/>
</dbReference>
<dbReference type="Proteomes" id="UP000515909">
    <property type="component" value="Chromosome"/>
</dbReference>
<organism evidence="2 3">
    <name type="scientific">Caproicibacter fermentans</name>
    <dbReference type="NCBI Taxonomy" id="2576756"/>
    <lineage>
        <taxon>Bacteria</taxon>
        <taxon>Bacillati</taxon>
        <taxon>Bacillota</taxon>
        <taxon>Clostridia</taxon>
        <taxon>Eubacteriales</taxon>
        <taxon>Acutalibacteraceae</taxon>
        <taxon>Caproicibacter</taxon>
    </lineage>
</organism>
<dbReference type="InterPro" id="IPR029787">
    <property type="entry name" value="Nucleotide_cyclase"/>
</dbReference>
<proteinExistence type="predicted"/>
<dbReference type="SMART" id="SM00267">
    <property type="entry name" value="GGDEF"/>
    <property type="match status" value="1"/>
</dbReference>
<dbReference type="FunFam" id="3.30.70.270:FF:000001">
    <property type="entry name" value="Diguanylate cyclase domain protein"/>
    <property type="match status" value="1"/>
</dbReference>
<dbReference type="InterPro" id="IPR000160">
    <property type="entry name" value="GGDEF_dom"/>
</dbReference>
<dbReference type="SUPFAM" id="SSF55073">
    <property type="entry name" value="Nucleotide cyclase"/>
    <property type="match status" value="1"/>
</dbReference>
<dbReference type="KEGG" id="cfem:HCR03_08585"/>
<dbReference type="PROSITE" id="PS50887">
    <property type="entry name" value="GGDEF"/>
    <property type="match status" value="1"/>
</dbReference>
<evidence type="ECO:0000313" key="3">
    <source>
        <dbReference type="Proteomes" id="UP000515909"/>
    </source>
</evidence>
<dbReference type="RefSeq" id="WP_187037683.1">
    <property type="nucleotide sequence ID" value="NZ_CP060286.1"/>
</dbReference>
<gene>
    <name evidence="2" type="ORF">HCR03_08585</name>
</gene>
<feature type="domain" description="GGDEF" evidence="1">
    <location>
        <begin position="132"/>
        <end position="265"/>
    </location>
</feature>
<dbReference type="InterPro" id="IPR050469">
    <property type="entry name" value="Diguanylate_Cyclase"/>
</dbReference>